<proteinExistence type="predicted"/>
<dbReference type="AlphaFoldDB" id="A0A318Z1U5"/>
<evidence type="ECO:0000313" key="1">
    <source>
        <dbReference type="EMBL" id="PYH31052.1"/>
    </source>
</evidence>
<organism evidence="1 2">
    <name type="scientific">Aspergillus neoniger (strain CBS 115656)</name>
    <dbReference type="NCBI Taxonomy" id="1448310"/>
    <lineage>
        <taxon>Eukaryota</taxon>
        <taxon>Fungi</taxon>
        <taxon>Dikarya</taxon>
        <taxon>Ascomycota</taxon>
        <taxon>Pezizomycotina</taxon>
        <taxon>Eurotiomycetes</taxon>
        <taxon>Eurotiomycetidae</taxon>
        <taxon>Eurotiales</taxon>
        <taxon>Aspergillaceae</taxon>
        <taxon>Aspergillus</taxon>
        <taxon>Aspergillus subgen. Circumdati</taxon>
    </lineage>
</organism>
<name>A0A318Z1U5_ASPNB</name>
<protein>
    <submittedName>
        <fullName evidence="1">Uncharacterized protein</fullName>
    </submittedName>
</protein>
<dbReference type="OrthoDB" id="10369456at2759"/>
<keyword evidence="2" id="KW-1185">Reference proteome</keyword>
<sequence>MQVFISSDARDDCALERIIPGSLRPGSEADVAIPTSSLAWGFDPERDCMSSPCLQRDYRGMKADARAGSQSKFEPGTHRSQWQGKGEDQYFCRRQRPEPFHSFEIQSLLYNWVYRLHWPIRPLKIVTVFGSDCKGEQLTQQRHVLQHFTLIGRQITPCERDLVIALSIPTWPSYSHWIRSLKRQNHLYSTYFNNISILFMQYTMHIAGANSTKIPSALVAKSVLSPMLSTRSFFGDCCIGCSLTFM</sequence>
<evidence type="ECO:0000313" key="2">
    <source>
        <dbReference type="Proteomes" id="UP000247647"/>
    </source>
</evidence>
<dbReference type="RefSeq" id="XP_025476530.1">
    <property type="nucleotide sequence ID" value="XM_025618092.1"/>
</dbReference>
<gene>
    <name evidence="1" type="ORF">BO87DRAFT_138082</name>
</gene>
<dbReference type="Proteomes" id="UP000247647">
    <property type="component" value="Unassembled WGS sequence"/>
</dbReference>
<dbReference type="EMBL" id="KZ821475">
    <property type="protein sequence ID" value="PYH31052.1"/>
    <property type="molecule type" value="Genomic_DNA"/>
</dbReference>
<dbReference type="GeneID" id="37120548"/>
<reference evidence="1" key="1">
    <citation type="submission" date="2016-12" db="EMBL/GenBank/DDBJ databases">
        <title>The genomes of Aspergillus section Nigri reveals drivers in fungal speciation.</title>
        <authorList>
            <consortium name="DOE Joint Genome Institute"/>
            <person name="Vesth T.C."/>
            <person name="Nybo J."/>
            <person name="Theobald S."/>
            <person name="Brandl J."/>
            <person name="Frisvad J.C."/>
            <person name="Nielsen K.F."/>
            <person name="Lyhne E.K."/>
            <person name="Kogle M.E."/>
            <person name="Kuo A."/>
            <person name="Riley R."/>
            <person name="Clum A."/>
            <person name="Nolan M."/>
            <person name="Lipzen A."/>
            <person name="Salamov A."/>
            <person name="Henrissat B."/>
            <person name="Wiebenga A."/>
            <person name="De Vries R.P."/>
            <person name="Grigoriev I.V."/>
            <person name="Mortensen U.H."/>
            <person name="Andersen M.R."/>
            <person name="Baker S.E."/>
        </authorList>
    </citation>
    <scope>NUCLEOTIDE SEQUENCE [LARGE SCALE GENOMIC DNA]</scope>
    <source>
        <strain evidence="1">CBS 115656</strain>
    </source>
</reference>
<accession>A0A318Z1U5</accession>